<feature type="compositionally biased region" description="Pro residues" evidence="5">
    <location>
        <begin position="948"/>
        <end position="957"/>
    </location>
</feature>
<dbReference type="GO" id="GO:0005634">
    <property type="term" value="C:nucleus"/>
    <property type="evidence" value="ECO:0007669"/>
    <property type="project" value="TreeGrafter"/>
</dbReference>
<dbReference type="KEGG" id="kne:92177284"/>
<feature type="compositionally biased region" description="Acidic residues" evidence="5">
    <location>
        <begin position="891"/>
        <end position="900"/>
    </location>
</feature>
<feature type="compositionally biased region" description="Acidic residues" evidence="5">
    <location>
        <begin position="121"/>
        <end position="130"/>
    </location>
</feature>
<protein>
    <recommendedName>
        <fullName evidence="4">Kinase</fullName>
        <ecNumber evidence="4">2.7.-.-</ecNumber>
    </recommendedName>
</protein>
<keyword evidence="2 4" id="KW-0808">Transferase</keyword>
<sequence>MPSHPSPSKHDHFHSQTHSPTIPHFLHHHSHSHSSSSNNISSSSSPTKTSPRKNANSSNSINTSSLPPVLAPSPKLHRMKSKGKEKEHEPSSMRDRERDRLVREIGSATISLRAGVVQGLVDDEEDEDEGNPGGDGRGGIGMPLPFKRGESSSISRASSMKTGKASFPTSSTISSRKGRGRSNSLHFPSQPPPPDRSFYLSHYSTDQQYSLASVEAESSRKATTPLNLELGLGDDFNSSFGEAIRKGTGGKEMPLPREALRVLNEAKENLGLGVRVKQGRKGSIGMGLFKESRAAAKVDQSKRRKDSVLAEEDGHIHAVDEGEGIIDIRRELSRARAATTTSRGAVLPLSAGATTPGESPPSSLPSTPVPIRGISHRRPTLLHDDDYDDDEALASSASAVFIASPRHRHHSPDRTTRGEISPFEDDVVEDEDEEQDEDDSGWTTTSTESFTSDPEEGGRDWLSGDEYGEEEGEEEDRMTVPLQPFNHAVGGHSSIYKFTRRAVCKPLVSRENLFYEEVERLAPALLAFIPRYLGVMLVNYRRQMRSAPTEGSITPLDSPGGMMNSPSVSHPSTPGMGSSQILQKASAGLSAQSSQSHVGSGVEIPEVALDFNRHVVPDWLFRRDERGRQRMINGNRVHGTSDEEGTRRTLRPSSARSQEFVRFGSHSPSSSWQGSMFSASPGLRAVAPLSPAVPRPIQEHLEEPSTPAPSPSTSFQPISSLQHTISSPTLPSRLKAESLFGYGHQMQGSEGGGSGSGHNSPHPFGGTGSTTVNTRLKDHVFATILKKLRRKGVGFHRHDDEADDEADDHDNDAGSIRSGSGGGSSRIRRRSERRGIEGSLDLQAPPRKEVENGNIRRTQSDVVLTDRRGSRRGSQKERRLREESAERGMFEMEEVEDDDGGGTIEIKKKGRVPLGNGLHPMTSVQPVIQDEHEPDPSPASAADASRQTPPPPTPTPSIPLHSEEIARQELFIFMEDLTGRLKHPCVLDLKMGTRQYGFDATPLKKRSQRKKCDATTSRTLGVRMCGMQVWNNETQSFVSRNKYRGREIKTVEFPNVLRSFLSDGGTLLIEHIPVILQKLHNLAAIMLQLDGFRFYGCSLLLIYDGDKETQDHYRKHLTARSAGHSHGMEVLEEEEEEQEGQKEDEWAQHRHRPVRRAGQEKDERRSRSVDVQRRRHTSCDRMTEQETPTHARAIHLHNHRRLRGEVNIRVVDFAHTTTGREFVPFPDDHVDPPNLGKGYDTTFDQATGLAMARFPPKYRGKPDLGFVFGLKSVCEALSGIWEEATGDQGRLEIMENGDVFEGVFGGGIGELST</sequence>
<dbReference type="GO" id="GO:0005737">
    <property type="term" value="C:cytoplasm"/>
    <property type="evidence" value="ECO:0007669"/>
    <property type="project" value="TreeGrafter"/>
</dbReference>
<feature type="compositionally biased region" description="Acidic residues" evidence="5">
    <location>
        <begin position="801"/>
        <end position="810"/>
    </location>
</feature>
<feature type="region of interest" description="Disordered" evidence="5">
    <location>
        <begin position="699"/>
        <end position="730"/>
    </location>
</feature>
<feature type="region of interest" description="Disordered" evidence="5">
    <location>
        <begin position="338"/>
        <end position="374"/>
    </location>
</feature>
<keyword evidence="7" id="KW-1185">Reference proteome</keyword>
<evidence type="ECO:0000256" key="3">
    <source>
        <dbReference type="ARBA" id="ARBA00022777"/>
    </source>
</evidence>
<name>A0AAW0Z608_9TREE</name>
<feature type="region of interest" description="Disordered" evidence="5">
    <location>
        <begin position="547"/>
        <end position="579"/>
    </location>
</feature>
<feature type="region of interest" description="Disordered" evidence="5">
    <location>
        <begin position="1120"/>
        <end position="1196"/>
    </location>
</feature>
<dbReference type="EC" id="2.7.-.-" evidence="4"/>
<feature type="compositionally biased region" description="Low complexity" evidence="5">
    <location>
        <begin position="54"/>
        <end position="65"/>
    </location>
</feature>
<comment type="caution">
    <text evidence="6">The sequence shown here is derived from an EMBL/GenBank/DDBJ whole genome shotgun (WGS) entry which is preliminary data.</text>
</comment>
<dbReference type="PANTHER" id="PTHR12400:SF21">
    <property type="entry name" value="KINASE"/>
    <property type="match status" value="1"/>
</dbReference>
<dbReference type="GO" id="GO:0008440">
    <property type="term" value="F:inositol-1,4,5-trisphosphate 3-kinase activity"/>
    <property type="evidence" value="ECO:0007669"/>
    <property type="project" value="TreeGrafter"/>
</dbReference>
<evidence type="ECO:0000256" key="4">
    <source>
        <dbReference type="RuleBase" id="RU363090"/>
    </source>
</evidence>
<feature type="region of interest" description="Disordered" evidence="5">
    <location>
        <begin position="635"/>
        <end position="657"/>
    </location>
</feature>
<feature type="region of interest" description="Disordered" evidence="5">
    <location>
        <begin position="403"/>
        <end position="477"/>
    </location>
</feature>
<dbReference type="EMBL" id="JBCAWK010000001">
    <property type="protein sequence ID" value="KAK8869460.1"/>
    <property type="molecule type" value="Genomic_DNA"/>
</dbReference>
<feature type="compositionally biased region" description="Polar residues" evidence="5">
    <location>
        <begin position="564"/>
        <end position="579"/>
    </location>
</feature>
<feature type="compositionally biased region" description="Gly residues" evidence="5">
    <location>
        <begin position="131"/>
        <end position="141"/>
    </location>
</feature>
<comment type="similarity">
    <text evidence="1 4">Belongs to the inositol phosphokinase (IPK) family.</text>
</comment>
<feature type="compositionally biased region" description="Polar residues" evidence="5">
    <location>
        <begin position="167"/>
        <end position="187"/>
    </location>
</feature>
<evidence type="ECO:0000256" key="2">
    <source>
        <dbReference type="ARBA" id="ARBA00022679"/>
    </source>
</evidence>
<accession>A0AAW0Z608</accession>
<feature type="region of interest" description="Disordered" evidence="5">
    <location>
        <begin position="743"/>
        <end position="772"/>
    </location>
</feature>
<feature type="compositionally biased region" description="Acidic residues" evidence="5">
    <location>
        <begin position="422"/>
        <end position="440"/>
    </location>
</feature>
<dbReference type="GO" id="GO:0046854">
    <property type="term" value="P:phosphatidylinositol phosphate biosynthetic process"/>
    <property type="evidence" value="ECO:0007669"/>
    <property type="project" value="TreeGrafter"/>
</dbReference>
<feature type="compositionally biased region" description="Low complexity" evidence="5">
    <location>
        <begin position="33"/>
        <end position="45"/>
    </location>
</feature>
<feature type="compositionally biased region" description="Basic and acidic residues" evidence="5">
    <location>
        <begin position="864"/>
        <end position="890"/>
    </location>
</feature>
<evidence type="ECO:0000256" key="1">
    <source>
        <dbReference type="ARBA" id="ARBA00007374"/>
    </source>
</evidence>
<dbReference type="SUPFAM" id="SSF56104">
    <property type="entry name" value="SAICAR synthase-like"/>
    <property type="match status" value="1"/>
</dbReference>
<dbReference type="GeneID" id="92177284"/>
<keyword evidence="3 4" id="KW-0418">Kinase</keyword>
<gene>
    <name evidence="6" type="ORF">IAR55_000024</name>
</gene>
<feature type="compositionally biased region" description="Basic and acidic residues" evidence="5">
    <location>
        <begin position="1139"/>
        <end position="1148"/>
    </location>
</feature>
<dbReference type="Pfam" id="PF03770">
    <property type="entry name" value="IPK"/>
    <property type="match status" value="1"/>
</dbReference>
<feature type="compositionally biased region" description="Basic and acidic residues" evidence="5">
    <location>
        <begin position="1157"/>
        <end position="1189"/>
    </location>
</feature>
<dbReference type="Gene3D" id="3.30.470.160">
    <property type="entry name" value="Inositol polyphosphate kinase"/>
    <property type="match status" value="1"/>
</dbReference>
<feature type="region of interest" description="Disordered" evidence="5">
    <location>
        <begin position="1"/>
        <end position="200"/>
    </location>
</feature>
<dbReference type="GO" id="GO:0032958">
    <property type="term" value="P:inositol phosphate biosynthetic process"/>
    <property type="evidence" value="ECO:0007669"/>
    <property type="project" value="InterPro"/>
</dbReference>
<feature type="region of interest" description="Disordered" evidence="5">
    <location>
        <begin position="798"/>
        <end position="959"/>
    </location>
</feature>
<evidence type="ECO:0000313" key="7">
    <source>
        <dbReference type="Proteomes" id="UP001388673"/>
    </source>
</evidence>
<proteinExistence type="inferred from homology"/>
<organism evidence="6 7">
    <name type="scientific">Kwoniella newhampshirensis</name>
    <dbReference type="NCBI Taxonomy" id="1651941"/>
    <lineage>
        <taxon>Eukaryota</taxon>
        <taxon>Fungi</taxon>
        <taxon>Dikarya</taxon>
        <taxon>Basidiomycota</taxon>
        <taxon>Agaricomycotina</taxon>
        <taxon>Tremellomycetes</taxon>
        <taxon>Tremellales</taxon>
        <taxon>Cryptococcaceae</taxon>
        <taxon>Kwoniella</taxon>
    </lineage>
</organism>
<dbReference type="RefSeq" id="XP_066805706.1">
    <property type="nucleotide sequence ID" value="XM_066943164.1"/>
</dbReference>
<dbReference type="PANTHER" id="PTHR12400">
    <property type="entry name" value="INOSITOL POLYPHOSPHATE KINASE"/>
    <property type="match status" value="1"/>
</dbReference>
<feature type="compositionally biased region" description="Acidic residues" evidence="5">
    <location>
        <begin position="466"/>
        <end position="476"/>
    </location>
</feature>
<evidence type="ECO:0000313" key="6">
    <source>
        <dbReference type="EMBL" id="KAK8869460.1"/>
    </source>
</evidence>
<evidence type="ECO:0000256" key="5">
    <source>
        <dbReference type="SAM" id="MobiDB-lite"/>
    </source>
</evidence>
<dbReference type="InterPro" id="IPR038286">
    <property type="entry name" value="IPK_sf"/>
</dbReference>
<feature type="compositionally biased region" description="Polar residues" evidence="5">
    <location>
        <begin position="441"/>
        <end position="452"/>
    </location>
</feature>
<reference evidence="6 7" key="1">
    <citation type="journal article" date="2024" name="bioRxiv">
        <title>Comparative genomics of Cryptococcus and Kwoniella reveals pathogenesis evolution and contrasting karyotype dynamics via intercentromeric recombination or chromosome fusion.</title>
        <authorList>
            <person name="Coelho M.A."/>
            <person name="David-Palma M."/>
            <person name="Shea T."/>
            <person name="Bowers K."/>
            <person name="McGinley-Smith S."/>
            <person name="Mohammad A.W."/>
            <person name="Gnirke A."/>
            <person name="Yurkov A.M."/>
            <person name="Nowrousian M."/>
            <person name="Sun S."/>
            <person name="Cuomo C.A."/>
            <person name="Heitman J."/>
        </authorList>
    </citation>
    <scope>NUCLEOTIDE SEQUENCE [LARGE SCALE GENOMIC DNA]</scope>
    <source>
        <strain evidence="6 7">CBS 13917</strain>
    </source>
</reference>
<dbReference type="InterPro" id="IPR005522">
    <property type="entry name" value="IPK"/>
</dbReference>
<dbReference type="GO" id="GO:0000824">
    <property type="term" value="F:inositol-1,4,5,6-tetrakisphosphate 3-kinase activity"/>
    <property type="evidence" value="ECO:0007669"/>
    <property type="project" value="TreeGrafter"/>
</dbReference>
<feature type="compositionally biased region" description="Polar residues" evidence="5">
    <location>
        <begin position="715"/>
        <end position="730"/>
    </location>
</feature>
<dbReference type="Proteomes" id="UP001388673">
    <property type="component" value="Unassembled WGS sequence"/>
</dbReference>
<feature type="compositionally biased region" description="Basic and acidic residues" evidence="5">
    <location>
        <begin position="82"/>
        <end position="103"/>
    </location>
</feature>